<dbReference type="RefSeq" id="WP_113696318.1">
    <property type="nucleotide sequence ID" value="NZ_CP015163.1"/>
</dbReference>
<sequence>MRKVLRDNGLSLAFGLLFLLALIGQAFAGHADFNDRQVQDGGAPIGLGEYLVSSDFLVDVSENWQSEYLQFLLYVFATVYLIQRGSPESKPAGRIGLESDRDQLVGPHATARSPKWARAGGWRTAVYSRSLGLVMGGLFLATWSVQSVSGLAAYNSEQLLAFADPVGWFGYVGSADFWNRSLQNWQSEFLALGSMAFLSVYLRQRGSPESKPVGTPHTTTDETG</sequence>
<dbReference type="KEGG" id="aab:A4R43_36445"/>
<protein>
    <submittedName>
        <fullName evidence="1">Uncharacterized protein</fullName>
    </submittedName>
</protein>
<reference evidence="1 2" key="1">
    <citation type="submission" date="2016-04" db="EMBL/GenBank/DDBJ databases">
        <title>Complete genome sequence and analysis of deep-sea sediment isolate, Amycolatopsis sp. WP1.</title>
        <authorList>
            <person name="Wang H."/>
            <person name="Chen S."/>
            <person name="Wu Q."/>
        </authorList>
    </citation>
    <scope>NUCLEOTIDE SEQUENCE [LARGE SCALE GENOMIC DNA]</scope>
    <source>
        <strain evidence="1 2">WP1</strain>
    </source>
</reference>
<keyword evidence="2" id="KW-1185">Reference proteome</keyword>
<accession>A0A344LGU0</accession>
<dbReference type="AlphaFoldDB" id="A0A344LGU0"/>
<dbReference type="OrthoDB" id="187863at2"/>
<evidence type="ECO:0000313" key="1">
    <source>
        <dbReference type="EMBL" id="AXB47264.1"/>
    </source>
</evidence>
<dbReference type="Pfam" id="PF20554">
    <property type="entry name" value="DUF6766"/>
    <property type="match status" value="1"/>
</dbReference>
<evidence type="ECO:0000313" key="2">
    <source>
        <dbReference type="Proteomes" id="UP000250434"/>
    </source>
</evidence>
<dbReference type="EMBL" id="CP015163">
    <property type="protein sequence ID" value="AXB47264.1"/>
    <property type="molecule type" value="Genomic_DNA"/>
</dbReference>
<proteinExistence type="predicted"/>
<organism evidence="1 2">
    <name type="scientific">Amycolatopsis albispora</name>
    <dbReference type="NCBI Taxonomy" id="1804986"/>
    <lineage>
        <taxon>Bacteria</taxon>
        <taxon>Bacillati</taxon>
        <taxon>Actinomycetota</taxon>
        <taxon>Actinomycetes</taxon>
        <taxon>Pseudonocardiales</taxon>
        <taxon>Pseudonocardiaceae</taxon>
        <taxon>Amycolatopsis</taxon>
    </lineage>
</organism>
<gene>
    <name evidence="1" type="ORF">A4R43_36445</name>
</gene>
<name>A0A344LGU0_9PSEU</name>
<dbReference type="InterPro" id="IPR046657">
    <property type="entry name" value="DUF6766"/>
</dbReference>
<dbReference type="Proteomes" id="UP000250434">
    <property type="component" value="Chromosome"/>
</dbReference>